<dbReference type="InterPro" id="IPR013760">
    <property type="entry name" value="Topo_IIA-like_dom_sf"/>
</dbReference>
<evidence type="ECO:0000256" key="9">
    <source>
        <dbReference type="PROSITE-ProRule" id="PRU01384"/>
    </source>
</evidence>
<dbReference type="SMART" id="SM00434">
    <property type="entry name" value="TOP4c"/>
    <property type="match status" value="1"/>
</dbReference>
<sequence length="839" mass="94552">MSEPLDNSEIENINIEESLQSSYLDYSMSVIIGRALPDVRDGLKPVHRRILYAMDKLNLSAGAKYKKSARIVGDVIGQYHPHGDTAVYDALVRMAQPFSMRMTLVDGQGNFGSIDGDNAAAMRYTEARMTKYAGELLKDLDKETVNMIDNYDATTQEPEILPTRVPNLLINGSSGIAVGMATNIPPHNPKEVLSALVHLVDNPKATLPDIMHYIKAPDFPTGGTIFGKKGIIDAYETGRGRIKVRAKTHIEQTRKKEIIVIDELPYMVNKARLIESIANLVKDKQIEGISEIRDESDREGIRVVIELKRDAMSEIVLNNLFKSTNMQTTFGIIMLSILNQEPRVFPILEMLNHFINHRKTVIIRRTIFDLEKAKARAHILEGLKKALDHIDAIIKLIRASKDTESAKEGLISEFDFSPVQAQAILDMRLQKLTGLEREKIENELKELLELIEYLESVLRSEDVLRGIIKEEFNEVMEVYDDPRRTDIEDDYDDIDIEDLIPNEPMVVTITHRGYIKRVPLVNYEKQRRGGKGKTAVTTYEDDFIESFFTCNTHDTLMFVTDRGQLHWLKVYRIPEGSRTAKGKAVVNLIQLQPDEKIQSIIPTEDFSEEKSLVFFTENGIVKRTNLSEFSNIRSNGVRAIVLDDEDTLITAKIATTETKYLFILTKYAQCIKFEIDKTRDQGRSTRGVRGIKFKHDGDRVVDANIIDSDEQEILTVSEKGIGKRTTAGEYRLTNRAGSGVIAMKLNAKTGQHVVGCVIVNENMDMMALTKAGKMIRVDMESISKSSRNTSGVYIVKGDDVVSISRCPKKEPVTDEEDDGEEGGSESVQIEPEQQSFDLE</sequence>
<evidence type="ECO:0000256" key="8">
    <source>
        <dbReference type="HAMAP-Rule" id="MF_01897"/>
    </source>
</evidence>
<evidence type="ECO:0000256" key="7">
    <source>
        <dbReference type="ARBA" id="ARBA00023235"/>
    </source>
</evidence>
<dbReference type="InterPro" id="IPR006691">
    <property type="entry name" value="GyrA/parC_rep"/>
</dbReference>
<dbReference type="InterPro" id="IPR013757">
    <property type="entry name" value="Topo_IIA_A_a_sf"/>
</dbReference>
<dbReference type="InterPro" id="IPR035516">
    <property type="entry name" value="Gyrase/topoIV_suA_C"/>
</dbReference>
<dbReference type="CDD" id="cd00187">
    <property type="entry name" value="TOP4c"/>
    <property type="match status" value="1"/>
</dbReference>
<dbReference type="RefSeq" id="WP_345969844.1">
    <property type="nucleotide sequence ID" value="NZ_CP147920.1"/>
</dbReference>
<dbReference type="InterPro" id="IPR013758">
    <property type="entry name" value="Topo_IIA_A/C_ab"/>
</dbReference>
<name>A0ABZ3HAC8_9BACT</name>
<dbReference type="GO" id="GO:0003918">
    <property type="term" value="F:DNA topoisomerase type II (double strand cut, ATP-hydrolyzing) activity"/>
    <property type="evidence" value="ECO:0007669"/>
    <property type="project" value="UniProtKB-EC"/>
</dbReference>
<dbReference type="InterPro" id="IPR005743">
    <property type="entry name" value="GyrA"/>
</dbReference>
<accession>A0ABZ3HAC8</accession>
<evidence type="ECO:0000256" key="5">
    <source>
        <dbReference type="ARBA" id="ARBA00023029"/>
    </source>
</evidence>
<dbReference type="PROSITE" id="PS52040">
    <property type="entry name" value="TOPO_IIA"/>
    <property type="match status" value="1"/>
</dbReference>
<comment type="similarity">
    <text evidence="2 8">Belongs to the type II topoisomerase GyrA/ParC subunit family.</text>
</comment>
<dbReference type="Gene3D" id="1.10.268.10">
    <property type="entry name" value="Topoisomerase, domain 3"/>
    <property type="match status" value="1"/>
</dbReference>
<keyword evidence="4 8" id="KW-0067">ATP-binding</keyword>
<proteinExistence type="inferred from homology"/>
<gene>
    <name evidence="8 12" type="primary">gyrA</name>
    <name evidence="12" type="ORF">WCY31_10970</name>
</gene>
<dbReference type="NCBIfam" id="NF004044">
    <property type="entry name" value="PRK05561.1"/>
    <property type="match status" value="1"/>
</dbReference>
<dbReference type="PANTHER" id="PTHR43493">
    <property type="entry name" value="DNA GYRASE/TOPOISOMERASE SUBUNIT A"/>
    <property type="match status" value="1"/>
</dbReference>
<feature type="region of interest" description="Disordered" evidence="10">
    <location>
        <begin position="805"/>
        <end position="839"/>
    </location>
</feature>
<keyword evidence="7 8" id="KW-0413">Isomerase</keyword>
<reference evidence="12 13" key="1">
    <citation type="submission" date="2024-03" db="EMBL/GenBank/DDBJ databases">
        <title>Sulfurimonas sp. HSL3-1.</title>
        <authorList>
            <person name="Wang S."/>
        </authorList>
    </citation>
    <scope>NUCLEOTIDE SEQUENCE [LARGE SCALE GENOMIC DNA]</scope>
    <source>
        <strain evidence="12 13">HSL3-1</strain>
    </source>
</reference>
<keyword evidence="5 8" id="KW-0799">Topoisomerase</keyword>
<evidence type="ECO:0000256" key="4">
    <source>
        <dbReference type="ARBA" id="ARBA00022840"/>
    </source>
</evidence>
<dbReference type="Gene3D" id="2.120.10.90">
    <property type="entry name" value="DNA gyrase/topoisomerase IV, subunit A, C-terminal"/>
    <property type="match status" value="1"/>
</dbReference>
<comment type="function">
    <text evidence="8">A type II topoisomerase that negatively supercoils closed circular double-stranded (ds) DNA in an ATP-dependent manner to modulate DNA topology and maintain chromosomes in an underwound state. Negative supercoiling favors strand separation, and DNA replication, transcription, recombination and repair, all of which involve strand separation. Also able to catalyze the interconversion of other topological isomers of dsDNA rings, including catenanes and knotted rings. Type II topoisomerases break and join 2 DNA strands simultaneously in an ATP-dependent manner.</text>
</comment>
<evidence type="ECO:0000313" key="12">
    <source>
        <dbReference type="EMBL" id="XAU14753.1"/>
    </source>
</evidence>
<comment type="catalytic activity">
    <reaction evidence="1 8 9">
        <text>ATP-dependent breakage, passage and rejoining of double-stranded DNA.</text>
        <dbReference type="EC" id="5.6.2.2"/>
    </reaction>
</comment>
<dbReference type="EMBL" id="CP147920">
    <property type="protein sequence ID" value="XAU14753.1"/>
    <property type="molecule type" value="Genomic_DNA"/>
</dbReference>
<evidence type="ECO:0000256" key="10">
    <source>
        <dbReference type="SAM" id="MobiDB-lite"/>
    </source>
</evidence>
<dbReference type="NCBIfam" id="NF004043">
    <property type="entry name" value="PRK05560.1"/>
    <property type="match status" value="1"/>
</dbReference>
<evidence type="ECO:0000259" key="11">
    <source>
        <dbReference type="PROSITE" id="PS52040"/>
    </source>
</evidence>
<dbReference type="SUPFAM" id="SSF56719">
    <property type="entry name" value="Type II DNA topoisomerase"/>
    <property type="match status" value="1"/>
</dbReference>
<keyword evidence="3 8" id="KW-0547">Nucleotide-binding</keyword>
<dbReference type="Pfam" id="PF03989">
    <property type="entry name" value="DNA_gyraseA_C"/>
    <property type="match status" value="6"/>
</dbReference>
<feature type="short sequence motif" description="GyrA-box" evidence="8">
    <location>
        <begin position="526"/>
        <end position="532"/>
    </location>
</feature>
<evidence type="ECO:0000256" key="1">
    <source>
        <dbReference type="ARBA" id="ARBA00000185"/>
    </source>
</evidence>
<comment type="subcellular location">
    <subcellularLocation>
        <location evidence="8">Cytoplasm</location>
    </subcellularLocation>
</comment>
<feature type="compositionally biased region" description="Acidic residues" evidence="10">
    <location>
        <begin position="813"/>
        <end position="823"/>
    </location>
</feature>
<organism evidence="12 13">
    <name type="scientific">Sulfurimonas diazotrophicus</name>
    <dbReference type="NCBI Taxonomy" id="3131939"/>
    <lineage>
        <taxon>Bacteria</taxon>
        <taxon>Pseudomonadati</taxon>
        <taxon>Campylobacterota</taxon>
        <taxon>Epsilonproteobacteria</taxon>
        <taxon>Campylobacterales</taxon>
        <taxon>Sulfurimonadaceae</taxon>
        <taxon>Sulfurimonas</taxon>
    </lineage>
</organism>
<evidence type="ECO:0000256" key="3">
    <source>
        <dbReference type="ARBA" id="ARBA00022741"/>
    </source>
</evidence>
<dbReference type="Proteomes" id="UP001447842">
    <property type="component" value="Chromosome"/>
</dbReference>
<keyword evidence="13" id="KW-1185">Reference proteome</keyword>
<keyword evidence="8" id="KW-0963">Cytoplasm</keyword>
<comment type="subunit">
    <text evidence="8">Heterotetramer, composed of two GyrA and two GyrB chains. In the heterotetramer, GyrA contains the active site tyrosine that forms a transient covalent intermediate with DNA, while GyrB binds cofactors and catalyzes ATP hydrolysis.</text>
</comment>
<feature type="active site" description="O-(5'-phospho-DNA)-tyrosine intermediate" evidence="8 9">
    <location>
        <position position="124"/>
    </location>
</feature>
<dbReference type="InterPro" id="IPR002205">
    <property type="entry name" value="Topo_IIA_dom_A"/>
</dbReference>
<dbReference type="Pfam" id="PF00521">
    <property type="entry name" value="DNA_topoisoIV"/>
    <property type="match status" value="1"/>
</dbReference>
<dbReference type="HAMAP" id="MF_01897">
    <property type="entry name" value="GyrA"/>
    <property type="match status" value="1"/>
</dbReference>
<evidence type="ECO:0000256" key="6">
    <source>
        <dbReference type="ARBA" id="ARBA00023125"/>
    </source>
</evidence>
<dbReference type="InterPro" id="IPR050220">
    <property type="entry name" value="Type_II_DNA_Topoisomerases"/>
</dbReference>
<dbReference type="PANTHER" id="PTHR43493:SF5">
    <property type="entry name" value="DNA GYRASE SUBUNIT A, CHLOROPLASTIC_MITOCHONDRIAL"/>
    <property type="match status" value="1"/>
</dbReference>
<dbReference type="SUPFAM" id="SSF101904">
    <property type="entry name" value="GyrA/ParC C-terminal domain-like"/>
    <property type="match status" value="1"/>
</dbReference>
<comment type="miscellaneous">
    <text evidence="8">Few gyrases are as efficient as E.coli at forming negative supercoils. Not all organisms have 2 type II topoisomerases; in organisms with a single type II topoisomerase this enzyme also has to decatenate newly replicated chromosomes.</text>
</comment>
<dbReference type="EC" id="5.6.2.2" evidence="8"/>
<dbReference type="Gene3D" id="3.90.199.10">
    <property type="entry name" value="Topoisomerase II, domain 5"/>
    <property type="match status" value="1"/>
</dbReference>
<evidence type="ECO:0000313" key="13">
    <source>
        <dbReference type="Proteomes" id="UP001447842"/>
    </source>
</evidence>
<keyword evidence="6 8" id="KW-0238">DNA-binding</keyword>
<protein>
    <recommendedName>
        <fullName evidence="8">DNA gyrase subunit A</fullName>
        <ecNumber evidence="8">5.6.2.2</ecNumber>
    </recommendedName>
</protein>
<evidence type="ECO:0000256" key="2">
    <source>
        <dbReference type="ARBA" id="ARBA00008263"/>
    </source>
</evidence>
<dbReference type="NCBIfam" id="TIGR01063">
    <property type="entry name" value="gyrA"/>
    <property type="match status" value="1"/>
</dbReference>
<dbReference type="Gene3D" id="3.30.1360.40">
    <property type="match status" value="1"/>
</dbReference>
<feature type="domain" description="Topo IIA-type catalytic" evidence="11">
    <location>
        <begin position="36"/>
        <end position="499"/>
    </location>
</feature>